<reference evidence="1" key="1">
    <citation type="submission" date="2016-10" db="EMBL/GenBank/DDBJ databases">
        <authorList>
            <person name="de Groot N.N."/>
        </authorList>
    </citation>
    <scope>NUCLEOTIDE SEQUENCE</scope>
</reference>
<proteinExistence type="predicted"/>
<name>A0A1W1CIE6_9ZZZZ</name>
<sequence>MYTYKGKDWYIASAVDLDWYEVSVIKKGDEGYGLDYELFELQKYKTGDQAKKIIEEIVMELGAIKEELEEECEDE</sequence>
<dbReference type="AlphaFoldDB" id="A0A1W1CIE6"/>
<dbReference type="EMBL" id="FPHM01000094">
    <property type="protein sequence ID" value="SFV65441.1"/>
    <property type="molecule type" value="Genomic_DNA"/>
</dbReference>
<organism evidence="1">
    <name type="scientific">hydrothermal vent metagenome</name>
    <dbReference type="NCBI Taxonomy" id="652676"/>
    <lineage>
        <taxon>unclassified sequences</taxon>
        <taxon>metagenomes</taxon>
        <taxon>ecological metagenomes</taxon>
    </lineage>
</organism>
<accession>A0A1W1CIE6</accession>
<gene>
    <name evidence="1" type="ORF">MNB_SV-13-989</name>
</gene>
<protein>
    <submittedName>
        <fullName evidence="1">Uncharacterized protein</fullName>
    </submittedName>
</protein>
<evidence type="ECO:0000313" key="1">
    <source>
        <dbReference type="EMBL" id="SFV65441.1"/>
    </source>
</evidence>